<protein>
    <submittedName>
        <fullName evidence="2">Uncharacterized protein</fullName>
    </submittedName>
</protein>
<accession>A0A388JRP1</accession>
<evidence type="ECO:0000313" key="3">
    <source>
        <dbReference type="Proteomes" id="UP000265515"/>
    </source>
</evidence>
<dbReference type="EMBL" id="BFEA01000011">
    <property type="protein sequence ID" value="GBG60440.1"/>
    <property type="molecule type" value="Genomic_DNA"/>
</dbReference>
<sequence length="124" mass="14015">MEQHSSKPKTPRGRGKGVEGSGKSWEQASNWTSESNEVVYLKENVSVHPTPYGSERITGRLRLIRQGHSLFMTWIPYSQGSLAEEDRNLYTIRAVSVSEMRSIRRHTPALGWQYIIIVLTSGSP</sequence>
<comment type="caution">
    <text evidence="2">The sequence shown here is derived from an EMBL/GenBank/DDBJ whole genome shotgun (WGS) entry which is preliminary data.</text>
</comment>
<evidence type="ECO:0000313" key="2">
    <source>
        <dbReference type="EMBL" id="GBG60440.1"/>
    </source>
</evidence>
<organism evidence="2 3">
    <name type="scientific">Chara braunii</name>
    <name type="common">Braun's stonewort</name>
    <dbReference type="NCBI Taxonomy" id="69332"/>
    <lineage>
        <taxon>Eukaryota</taxon>
        <taxon>Viridiplantae</taxon>
        <taxon>Streptophyta</taxon>
        <taxon>Charophyceae</taxon>
        <taxon>Charales</taxon>
        <taxon>Characeae</taxon>
        <taxon>Chara</taxon>
    </lineage>
</organism>
<proteinExistence type="predicted"/>
<dbReference type="Gene3D" id="2.30.29.230">
    <property type="match status" value="1"/>
</dbReference>
<dbReference type="Gramene" id="GBG60440">
    <property type="protein sequence ID" value="GBG60440"/>
    <property type="gene ID" value="CBR_g5615"/>
</dbReference>
<keyword evidence="3" id="KW-1185">Reference proteome</keyword>
<feature type="region of interest" description="Disordered" evidence="1">
    <location>
        <begin position="1"/>
        <end position="32"/>
    </location>
</feature>
<dbReference type="Proteomes" id="UP000265515">
    <property type="component" value="Unassembled WGS sequence"/>
</dbReference>
<name>A0A388JRP1_CHABU</name>
<gene>
    <name evidence="2" type="ORF">CBR_g5615</name>
</gene>
<reference evidence="2 3" key="1">
    <citation type="journal article" date="2018" name="Cell">
        <title>The Chara Genome: Secondary Complexity and Implications for Plant Terrestrialization.</title>
        <authorList>
            <person name="Nishiyama T."/>
            <person name="Sakayama H."/>
            <person name="Vries J.D."/>
            <person name="Buschmann H."/>
            <person name="Saint-Marcoux D."/>
            <person name="Ullrich K.K."/>
            <person name="Haas F.B."/>
            <person name="Vanderstraeten L."/>
            <person name="Becker D."/>
            <person name="Lang D."/>
            <person name="Vosolsobe S."/>
            <person name="Rombauts S."/>
            <person name="Wilhelmsson P.K.I."/>
            <person name="Janitza P."/>
            <person name="Kern R."/>
            <person name="Heyl A."/>
            <person name="Rumpler F."/>
            <person name="Villalobos L.I.A.C."/>
            <person name="Clay J.M."/>
            <person name="Skokan R."/>
            <person name="Toyoda A."/>
            <person name="Suzuki Y."/>
            <person name="Kagoshima H."/>
            <person name="Schijlen E."/>
            <person name="Tajeshwar N."/>
            <person name="Catarino B."/>
            <person name="Hetherington A.J."/>
            <person name="Saltykova A."/>
            <person name="Bonnot C."/>
            <person name="Breuninger H."/>
            <person name="Symeonidi A."/>
            <person name="Radhakrishnan G.V."/>
            <person name="Van Nieuwerburgh F."/>
            <person name="Deforce D."/>
            <person name="Chang C."/>
            <person name="Karol K.G."/>
            <person name="Hedrich R."/>
            <person name="Ulvskov P."/>
            <person name="Glockner G."/>
            <person name="Delwiche C.F."/>
            <person name="Petrasek J."/>
            <person name="Van de Peer Y."/>
            <person name="Friml J."/>
            <person name="Beilby M."/>
            <person name="Dolan L."/>
            <person name="Kohara Y."/>
            <person name="Sugano S."/>
            <person name="Fujiyama A."/>
            <person name="Delaux P.-M."/>
            <person name="Quint M."/>
            <person name="TheiBen G."/>
            <person name="Hagemann M."/>
            <person name="Harholt J."/>
            <person name="Dunand C."/>
            <person name="Zachgo S."/>
            <person name="Langdale J."/>
            <person name="Maumus F."/>
            <person name="Straeten D.V.D."/>
            <person name="Gould S.B."/>
            <person name="Rensing S.A."/>
        </authorList>
    </citation>
    <scope>NUCLEOTIDE SEQUENCE [LARGE SCALE GENOMIC DNA]</scope>
    <source>
        <strain evidence="2 3">S276</strain>
    </source>
</reference>
<dbReference type="OrthoDB" id="10264062at2759"/>
<dbReference type="AlphaFoldDB" id="A0A388JRP1"/>
<feature type="compositionally biased region" description="Basic residues" evidence="1">
    <location>
        <begin position="1"/>
        <end position="15"/>
    </location>
</feature>
<evidence type="ECO:0000256" key="1">
    <source>
        <dbReference type="SAM" id="MobiDB-lite"/>
    </source>
</evidence>